<feature type="compositionally biased region" description="Polar residues" evidence="1">
    <location>
        <begin position="45"/>
        <end position="59"/>
    </location>
</feature>
<feature type="region of interest" description="Disordered" evidence="1">
    <location>
        <begin position="1"/>
        <end position="160"/>
    </location>
</feature>
<feature type="compositionally biased region" description="Basic and acidic residues" evidence="1">
    <location>
        <begin position="133"/>
        <end position="143"/>
    </location>
</feature>
<gene>
    <name evidence="2" type="ORF">FKW77_010809</name>
</gene>
<feature type="compositionally biased region" description="Polar residues" evidence="1">
    <location>
        <begin position="1"/>
        <end position="19"/>
    </location>
</feature>
<dbReference type="OrthoDB" id="3438962at2759"/>
<dbReference type="Proteomes" id="UP000316270">
    <property type="component" value="Chromosome 1"/>
</dbReference>
<evidence type="ECO:0000256" key="1">
    <source>
        <dbReference type="SAM" id="MobiDB-lite"/>
    </source>
</evidence>
<proteinExistence type="predicted"/>
<dbReference type="STRING" id="50376.A0A517KYI6"/>
<organism evidence="2 3">
    <name type="scientific">Venturia effusa</name>
    <dbReference type="NCBI Taxonomy" id="50376"/>
    <lineage>
        <taxon>Eukaryota</taxon>
        <taxon>Fungi</taxon>
        <taxon>Dikarya</taxon>
        <taxon>Ascomycota</taxon>
        <taxon>Pezizomycotina</taxon>
        <taxon>Dothideomycetes</taxon>
        <taxon>Pleosporomycetidae</taxon>
        <taxon>Venturiales</taxon>
        <taxon>Venturiaceae</taxon>
        <taxon>Venturia</taxon>
    </lineage>
</organism>
<feature type="compositionally biased region" description="Low complexity" evidence="1">
    <location>
        <begin position="25"/>
        <end position="39"/>
    </location>
</feature>
<dbReference type="AlphaFoldDB" id="A0A517KYI6"/>
<name>A0A517KYI6_9PEZI</name>
<accession>A0A517KYI6</accession>
<keyword evidence="3" id="KW-1185">Reference proteome</keyword>
<protein>
    <submittedName>
        <fullName evidence="2">Uncharacterized protein</fullName>
    </submittedName>
</protein>
<dbReference type="EMBL" id="CP042185">
    <property type="protein sequence ID" value="QDS68442.1"/>
    <property type="molecule type" value="Genomic_DNA"/>
</dbReference>
<sequence length="160" mass="16545">MSAQPPNDQAYNTAGNQVDKQPAENSQSSMNKASANASNVDQKIPQKQSQGIEDATPSSLGRGIHGAPPGEEAKGLSAEDVGRNQELDAEQMAAPGEGKVASAVDSKPGASGAEPGMETDLDRKKAEQAPLREGVKEEREKNIDVGGILGQRSAPADPTT</sequence>
<evidence type="ECO:0000313" key="3">
    <source>
        <dbReference type="Proteomes" id="UP000316270"/>
    </source>
</evidence>
<reference evidence="2 3" key="1">
    <citation type="submission" date="2019-07" db="EMBL/GenBank/DDBJ databases">
        <title>Finished genome of Venturia effusa.</title>
        <authorList>
            <person name="Young C.A."/>
            <person name="Cox M.P."/>
            <person name="Ganley A.R.D."/>
            <person name="David W.J."/>
        </authorList>
    </citation>
    <scope>NUCLEOTIDE SEQUENCE [LARGE SCALE GENOMIC DNA]</scope>
    <source>
        <strain evidence="3">albino</strain>
    </source>
</reference>
<evidence type="ECO:0000313" key="2">
    <source>
        <dbReference type="EMBL" id="QDS68442.1"/>
    </source>
</evidence>